<dbReference type="OrthoDB" id="9772456at2"/>
<sequence>MTPSGAPGPAGAEPEQLRDLAVEVATAAAALVREHADGVEVADTKSSAVDVVTEVDRRSEALLRELILAARPDDTILGEEEGEAAGTSRVRWIVDPVDGTVNLLYGIPEYAVSVAAEVDGAVVAGAVVAVVQGHVYAAARGHGATKDGVPIGVRGAAPAGARLVLTGFGYLPEVRAHQGACVARLLPRVRDIRRAGSCALDLCHLAEGLADAYVEEGPRIWDWAAGQLVLTEAGGRFALMPGELGRRLAGWSEDSVVVASTPSEWDGFVADLRDTGFVG</sequence>
<dbReference type="InterPro" id="IPR020550">
    <property type="entry name" value="Inositol_monophosphatase_CS"/>
</dbReference>
<dbReference type="Pfam" id="PF00459">
    <property type="entry name" value="Inositol_P"/>
    <property type="match status" value="1"/>
</dbReference>
<proteinExistence type="predicted"/>
<dbReference type="GO" id="GO:0008934">
    <property type="term" value="F:inositol monophosphate 1-phosphatase activity"/>
    <property type="evidence" value="ECO:0007669"/>
    <property type="project" value="TreeGrafter"/>
</dbReference>
<dbReference type="PRINTS" id="PR00377">
    <property type="entry name" value="IMPHPHTASES"/>
</dbReference>
<evidence type="ECO:0000256" key="5">
    <source>
        <dbReference type="PIRSR" id="PIRSR600760-2"/>
    </source>
</evidence>
<dbReference type="PANTHER" id="PTHR20854:SF4">
    <property type="entry name" value="INOSITOL-1-MONOPHOSPHATASE-RELATED"/>
    <property type="match status" value="1"/>
</dbReference>
<keyword evidence="4 5" id="KW-0460">Magnesium</keyword>
<gene>
    <name evidence="6" type="ORF">FC770_13395</name>
</gene>
<accession>A0A4U2YME9</accession>
<feature type="binding site" evidence="5">
    <location>
        <position position="98"/>
    </location>
    <ligand>
        <name>Mg(2+)</name>
        <dbReference type="ChEBI" id="CHEBI:18420"/>
        <label>1</label>
        <note>catalytic</note>
    </ligand>
</feature>
<dbReference type="RefSeq" id="WP_137066748.1">
    <property type="nucleotide sequence ID" value="NZ_CP040748.1"/>
</dbReference>
<dbReference type="PANTHER" id="PTHR20854">
    <property type="entry name" value="INOSITOL MONOPHOSPHATASE"/>
    <property type="match status" value="1"/>
</dbReference>
<dbReference type="GO" id="GO:0046872">
    <property type="term" value="F:metal ion binding"/>
    <property type="evidence" value="ECO:0007669"/>
    <property type="project" value="UniProtKB-KW"/>
</dbReference>
<dbReference type="GO" id="GO:0046854">
    <property type="term" value="P:phosphatidylinositol phosphate biosynthetic process"/>
    <property type="evidence" value="ECO:0007669"/>
    <property type="project" value="InterPro"/>
</dbReference>
<evidence type="ECO:0000256" key="2">
    <source>
        <dbReference type="ARBA" id="ARBA00013106"/>
    </source>
</evidence>
<comment type="cofactor">
    <cofactor evidence="5">
        <name>Mg(2+)</name>
        <dbReference type="ChEBI" id="CHEBI:18420"/>
    </cofactor>
</comment>
<dbReference type="EC" id="3.1.3.25" evidence="2"/>
<dbReference type="PROSITE" id="PS00630">
    <property type="entry name" value="IMP_2"/>
    <property type="match status" value="1"/>
</dbReference>
<reference evidence="6 7" key="1">
    <citation type="submission" date="2019-04" db="EMBL/GenBank/DDBJ databases">
        <authorList>
            <person name="Dong K."/>
        </authorList>
    </citation>
    <scope>NUCLEOTIDE SEQUENCE [LARGE SCALE GENOMIC DNA]</scope>
    <source>
        <strain evidence="7">dk3543</strain>
    </source>
</reference>
<dbReference type="AlphaFoldDB" id="A0A4U2YME9"/>
<evidence type="ECO:0000313" key="6">
    <source>
        <dbReference type="EMBL" id="TKI61742.1"/>
    </source>
</evidence>
<dbReference type="GO" id="GO:0007165">
    <property type="term" value="P:signal transduction"/>
    <property type="evidence" value="ECO:0007669"/>
    <property type="project" value="TreeGrafter"/>
</dbReference>
<comment type="catalytic activity">
    <reaction evidence="1">
        <text>a myo-inositol phosphate + H2O = myo-inositol + phosphate</text>
        <dbReference type="Rhea" id="RHEA:24056"/>
        <dbReference type="ChEBI" id="CHEBI:15377"/>
        <dbReference type="ChEBI" id="CHEBI:17268"/>
        <dbReference type="ChEBI" id="CHEBI:43474"/>
        <dbReference type="ChEBI" id="CHEBI:84139"/>
        <dbReference type="EC" id="3.1.3.25"/>
    </reaction>
</comment>
<protein>
    <recommendedName>
        <fullName evidence="2">inositol-phosphate phosphatase</fullName>
        <ecNumber evidence="2">3.1.3.25</ecNumber>
    </recommendedName>
</protein>
<organism evidence="6 7">
    <name type="scientific">Nocardioides jishulii</name>
    <dbReference type="NCBI Taxonomy" id="2575440"/>
    <lineage>
        <taxon>Bacteria</taxon>
        <taxon>Bacillati</taxon>
        <taxon>Actinomycetota</taxon>
        <taxon>Actinomycetes</taxon>
        <taxon>Propionibacteriales</taxon>
        <taxon>Nocardioidaceae</taxon>
        <taxon>Nocardioides</taxon>
    </lineage>
</organism>
<feature type="binding site" evidence="5">
    <location>
        <position position="95"/>
    </location>
    <ligand>
        <name>Mg(2+)</name>
        <dbReference type="ChEBI" id="CHEBI:18420"/>
        <label>1</label>
        <note>catalytic</note>
    </ligand>
</feature>
<evidence type="ECO:0000313" key="7">
    <source>
        <dbReference type="Proteomes" id="UP000307808"/>
    </source>
</evidence>
<evidence type="ECO:0000256" key="4">
    <source>
        <dbReference type="ARBA" id="ARBA00022842"/>
    </source>
</evidence>
<dbReference type="Proteomes" id="UP000307808">
    <property type="component" value="Unassembled WGS sequence"/>
</dbReference>
<feature type="binding site" evidence="5">
    <location>
        <position position="222"/>
    </location>
    <ligand>
        <name>Mg(2+)</name>
        <dbReference type="ChEBI" id="CHEBI:18420"/>
        <label>1</label>
        <note>catalytic</note>
    </ligand>
</feature>
<dbReference type="Gene3D" id="3.30.540.10">
    <property type="entry name" value="Fructose-1,6-Bisphosphatase, subunit A, domain 1"/>
    <property type="match status" value="1"/>
</dbReference>
<feature type="binding site" evidence="5">
    <location>
        <position position="79"/>
    </location>
    <ligand>
        <name>Mg(2+)</name>
        <dbReference type="ChEBI" id="CHEBI:18420"/>
        <label>1</label>
        <note>catalytic</note>
    </ligand>
</feature>
<evidence type="ECO:0000256" key="1">
    <source>
        <dbReference type="ARBA" id="ARBA00001033"/>
    </source>
</evidence>
<dbReference type="Gene3D" id="3.40.190.80">
    <property type="match status" value="1"/>
</dbReference>
<name>A0A4U2YME9_9ACTN</name>
<comment type="caution">
    <text evidence="6">The sequence shown here is derived from an EMBL/GenBank/DDBJ whole genome shotgun (WGS) entry which is preliminary data.</text>
</comment>
<dbReference type="GO" id="GO:0006020">
    <property type="term" value="P:inositol metabolic process"/>
    <property type="evidence" value="ECO:0007669"/>
    <property type="project" value="TreeGrafter"/>
</dbReference>
<dbReference type="SUPFAM" id="SSF56655">
    <property type="entry name" value="Carbohydrate phosphatase"/>
    <property type="match status" value="1"/>
</dbReference>
<evidence type="ECO:0000256" key="3">
    <source>
        <dbReference type="ARBA" id="ARBA00022723"/>
    </source>
</evidence>
<keyword evidence="7" id="KW-1185">Reference proteome</keyword>
<dbReference type="InterPro" id="IPR000760">
    <property type="entry name" value="Inositol_monophosphatase-like"/>
</dbReference>
<dbReference type="EMBL" id="SZPY01000003">
    <property type="protein sequence ID" value="TKI61742.1"/>
    <property type="molecule type" value="Genomic_DNA"/>
</dbReference>
<keyword evidence="3 5" id="KW-0479">Metal-binding</keyword>